<proteinExistence type="predicted"/>
<dbReference type="GO" id="GO:0006260">
    <property type="term" value="P:DNA replication"/>
    <property type="evidence" value="ECO:0007669"/>
    <property type="project" value="UniProtKB-KW"/>
</dbReference>
<dbReference type="GO" id="GO:0008408">
    <property type="term" value="F:3'-5' exonuclease activity"/>
    <property type="evidence" value="ECO:0007669"/>
    <property type="project" value="InterPro"/>
</dbReference>
<dbReference type="GO" id="GO:0003887">
    <property type="term" value="F:DNA-directed DNA polymerase activity"/>
    <property type="evidence" value="ECO:0007669"/>
    <property type="project" value="UniProtKB-KW"/>
</dbReference>
<dbReference type="RefSeq" id="WP_048641752.1">
    <property type="nucleotide sequence ID" value="NZ_CAXBGM010000032.1"/>
</dbReference>
<dbReference type="Pfam" id="PF17657">
    <property type="entry name" value="DNA_pol3_finger"/>
    <property type="match status" value="1"/>
</dbReference>
<evidence type="ECO:0000256" key="7">
    <source>
        <dbReference type="ARBA" id="ARBA00049244"/>
    </source>
</evidence>
<feature type="domain" description="Polymerase/histidinol phosphatase N-terminal" evidence="9">
    <location>
        <begin position="246"/>
        <end position="313"/>
    </location>
</feature>
<sequence length="1428" mass="161480">MYLIFDTETTGLPRNYNAPMSDLDNWPRLVQLAWQLHDEKGRLVSNNNFIVKPEGFTIPYNSEKIHGISTQRAIDEGHELSKVLEIFEEDLRKTTYLVGHNIGFDISIVGAELLRTNKSIKDLEKEPLDTKDISTEFCAIPGGKGGKFKWPTLLELHNKLFGEGFGDAHDAAYDVDATAKSFFGLIKEGVQPPVEGVELDEIIYEAPNLEAANFAAAKDDVKVTAQKVLKAANRADISDLKDTLFTHLHVHTQFSILQSTSEIPAAIKRAKELGMPALAMTDHGNMMGAFNFVREAFNNDIKPIIGCEFNLCRDRKNKSNKDDGYQTVLLAKNKAGYHNLAKLSSYANIEGFYYVPRIDREVLVQYKGDIIATTGGLWGEIPYLILNVGETQAEEAFVWWLDQFGEDFYIELNRHGIPEEEKVNEVLLQWAEKYKVKYFAANNTYYNAQEDAKSHDILLCVKDGELVEKPKKYIGKRGREYRYGFPNDEFYLKSPEEMKKLFADLPEAILCTEEIVEKIEPFKLAREVLLPKFDIPEQFIDSKDDEDGGKRGENAFLRHLTYEGAKKRYGEITDEIRERLDFELETIERTGYPGYFLIVQDFTSAAREMGVSVGPGRGSAAGSAVAYCVGITNVDPIAYDLLFERFLNPDRVSLPDIDIDFDDEGRQRVIDYVIEKYGANQVAQIITYGTMAAKSAIRDTARVLNLPLPEADRLAKLVTDIKLKALFELANDRTKLSAKLKNNNDNLEKALELIRISKGNDESSRTINQAKVLEGSVRNTGIHACGVIITPDDITNFVPVALAKDSEMVCTQFDNSVVESAGLLKMDFLGLKTLTLIKDAVRIIKERHGILLDPENFPIDDVKTYELFQRGETVGIFQYESAGMQKYMRELKPTVFADLIAMNALYRPGPLEYIPSFIKRKHGLETITYDLEDMKEYLEETYGITVYQEQVMLLSQKLADFTKGEADVLRKAMGKKQKNVLDQMKPKFVNQAAAKGHDSKKLEKIWKDWEAFASYAFNKSHSTCYAWIAYQTAYLKAHYPAEYMASVLSNNMNDITQVTFFMEECKRMGIQVLGPDVNESKSDFTVNMEGQVRFGLAAIKGAGNAAVHAIIEEREKAGLYKDIFSFTKRVNLKAVNKKTMEVLAMAGGFDCFVDFHRRQYLEAPEGEASLLEKAVKYAQKVIQEEESSQVSMFGGGGGLDIPVPTIPPMEPFSQLQQLNIEKEVVGLYISGHPLDQYKVEIEAFTNTGLPELADVNKLKSKGDIKIAGAVTSFAHRTTKNGKPFGTLTMEDYHGGHTFFIFGEDYVRFKEYFMHNWFLYITGAIHPKKYNPEEFEFKISQITLLNEIRGKMIKGLRVHIDLDDLGLELMEKLEAITQKYQGDAKLYINIIDNKENLTLDLISSKYRVDPSNELIEALNQIPEVAYKII</sequence>
<dbReference type="Gene3D" id="1.10.150.870">
    <property type="match status" value="1"/>
</dbReference>
<evidence type="ECO:0000256" key="6">
    <source>
        <dbReference type="ARBA" id="ARBA00022932"/>
    </source>
</evidence>
<dbReference type="NCBIfam" id="TIGR00594">
    <property type="entry name" value="polc"/>
    <property type="match status" value="1"/>
</dbReference>
<dbReference type="STRING" id="320787.CA2015_1992"/>
<dbReference type="EMBL" id="CP012040">
    <property type="protein sequence ID" value="AKP51419.1"/>
    <property type="molecule type" value="Genomic_DNA"/>
</dbReference>
<dbReference type="InterPro" id="IPR040982">
    <property type="entry name" value="DNA_pol3_finger"/>
</dbReference>
<dbReference type="Gene3D" id="3.30.420.10">
    <property type="entry name" value="Ribonuclease H-like superfamily/Ribonuclease H"/>
    <property type="match status" value="1"/>
</dbReference>
<keyword evidence="3" id="KW-0808">Transferase</keyword>
<dbReference type="InterPro" id="IPR036397">
    <property type="entry name" value="RNaseH_sf"/>
</dbReference>
<evidence type="ECO:0000313" key="10">
    <source>
        <dbReference type="EMBL" id="AKP51419.1"/>
    </source>
</evidence>
<dbReference type="Pfam" id="PF02811">
    <property type="entry name" value="PHP"/>
    <property type="match status" value="1"/>
</dbReference>
<gene>
    <name evidence="10" type="ORF">CA2015_1992</name>
</gene>
<dbReference type="InterPro" id="IPR012337">
    <property type="entry name" value="RNaseH-like_sf"/>
</dbReference>
<dbReference type="CDD" id="cd04485">
    <property type="entry name" value="DnaE_OBF"/>
    <property type="match status" value="1"/>
</dbReference>
<dbReference type="PATRIC" id="fig|320787.5.peg.2198"/>
<dbReference type="InterPro" id="IPR029460">
    <property type="entry name" value="DNAPol_HHH"/>
</dbReference>
<evidence type="ECO:0000256" key="2">
    <source>
        <dbReference type="ARBA" id="ARBA00019114"/>
    </source>
</evidence>
<dbReference type="InterPro" id="IPR004013">
    <property type="entry name" value="PHP_dom"/>
</dbReference>
<name>A0A0H4PB21_9BACT</name>
<dbReference type="CDD" id="cd06127">
    <property type="entry name" value="DEDDh"/>
    <property type="match status" value="1"/>
</dbReference>
<accession>A0A0H4PB21</accession>
<dbReference type="GO" id="GO:0003676">
    <property type="term" value="F:nucleic acid binding"/>
    <property type="evidence" value="ECO:0007669"/>
    <property type="project" value="InterPro"/>
</dbReference>
<dbReference type="SMART" id="SM00481">
    <property type="entry name" value="POLIIIAc"/>
    <property type="match status" value="1"/>
</dbReference>
<keyword evidence="6" id="KW-0239">DNA-directed DNA polymerase</keyword>
<dbReference type="CDD" id="cd12113">
    <property type="entry name" value="PHP_PolIIIA_DnaE3"/>
    <property type="match status" value="1"/>
</dbReference>
<dbReference type="InterPro" id="IPR041931">
    <property type="entry name" value="DNA_pol3_alpha_thumb_dom"/>
</dbReference>
<dbReference type="SUPFAM" id="SSF53098">
    <property type="entry name" value="Ribonuclease H-like"/>
    <property type="match status" value="1"/>
</dbReference>
<dbReference type="SMART" id="SM00479">
    <property type="entry name" value="EXOIII"/>
    <property type="match status" value="1"/>
</dbReference>
<keyword evidence="5" id="KW-0235">DNA replication</keyword>
<evidence type="ECO:0000313" key="11">
    <source>
        <dbReference type="Proteomes" id="UP000036520"/>
    </source>
</evidence>
<evidence type="ECO:0000256" key="1">
    <source>
        <dbReference type="ARBA" id="ARBA00012417"/>
    </source>
</evidence>
<evidence type="ECO:0000256" key="4">
    <source>
        <dbReference type="ARBA" id="ARBA00022695"/>
    </source>
</evidence>
<dbReference type="Proteomes" id="UP000036520">
    <property type="component" value="Chromosome"/>
</dbReference>
<dbReference type="InterPro" id="IPR003141">
    <property type="entry name" value="Pol/His_phosphatase_N"/>
</dbReference>
<dbReference type="PANTHER" id="PTHR32294">
    <property type="entry name" value="DNA POLYMERASE III SUBUNIT ALPHA"/>
    <property type="match status" value="1"/>
</dbReference>
<dbReference type="Gene3D" id="3.20.20.140">
    <property type="entry name" value="Metal-dependent hydrolases"/>
    <property type="match status" value="1"/>
</dbReference>
<dbReference type="PANTHER" id="PTHR32294:SF0">
    <property type="entry name" value="DNA POLYMERASE III SUBUNIT ALPHA"/>
    <property type="match status" value="1"/>
</dbReference>
<dbReference type="NCBIfam" id="NF004226">
    <property type="entry name" value="PRK05673.1"/>
    <property type="match status" value="1"/>
</dbReference>
<keyword evidence="4" id="KW-0548">Nucleotidyltransferase</keyword>
<evidence type="ECO:0000256" key="5">
    <source>
        <dbReference type="ARBA" id="ARBA00022705"/>
    </source>
</evidence>
<evidence type="ECO:0000256" key="3">
    <source>
        <dbReference type="ARBA" id="ARBA00022679"/>
    </source>
</evidence>
<dbReference type="EC" id="2.7.7.7" evidence="1"/>
<keyword evidence="11" id="KW-1185">Reference proteome</keyword>
<protein>
    <recommendedName>
        <fullName evidence="2">DNA polymerase III subunit alpha</fullName>
        <ecNumber evidence="1">2.7.7.7</ecNumber>
    </recommendedName>
</protein>
<reference evidence="10 11" key="1">
    <citation type="submission" date="2015-07" db="EMBL/GenBank/DDBJ databases">
        <authorList>
            <person name="Kim K.M."/>
        </authorList>
    </citation>
    <scope>NUCLEOTIDE SEQUENCE [LARGE SCALE GENOMIC DNA]</scope>
    <source>
        <strain evidence="10 11">KCTC 12363</strain>
    </source>
</reference>
<evidence type="ECO:0000259" key="9">
    <source>
        <dbReference type="SMART" id="SM00481"/>
    </source>
</evidence>
<dbReference type="InterPro" id="IPR013520">
    <property type="entry name" value="Ribonucl_H"/>
</dbReference>
<dbReference type="Gene3D" id="1.10.10.1600">
    <property type="entry name" value="Bacterial DNA polymerase III alpha subunit, thumb domain"/>
    <property type="match status" value="1"/>
</dbReference>
<dbReference type="Pfam" id="PF07733">
    <property type="entry name" value="DNA_pol3_alpha"/>
    <property type="match status" value="1"/>
</dbReference>
<dbReference type="Pfam" id="PF00929">
    <property type="entry name" value="RNase_T"/>
    <property type="match status" value="1"/>
</dbReference>
<organism evidence="10 11">
    <name type="scientific">Cyclobacterium amurskyense</name>
    <dbReference type="NCBI Taxonomy" id="320787"/>
    <lineage>
        <taxon>Bacteria</taxon>
        <taxon>Pseudomonadati</taxon>
        <taxon>Bacteroidota</taxon>
        <taxon>Cytophagia</taxon>
        <taxon>Cytophagales</taxon>
        <taxon>Cyclobacteriaceae</taxon>
        <taxon>Cyclobacterium</taxon>
    </lineage>
</organism>
<dbReference type="KEGG" id="camu:CA2015_1992"/>
<evidence type="ECO:0000259" key="8">
    <source>
        <dbReference type="SMART" id="SM00479"/>
    </source>
</evidence>
<dbReference type="InterPro" id="IPR004805">
    <property type="entry name" value="DnaE2/DnaE/PolC"/>
</dbReference>
<dbReference type="InterPro" id="IPR011708">
    <property type="entry name" value="DNA_pol3_alpha_NTPase_dom"/>
</dbReference>
<comment type="catalytic activity">
    <reaction evidence="7">
        <text>DNA(n) + a 2'-deoxyribonucleoside 5'-triphosphate = DNA(n+1) + diphosphate</text>
        <dbReference type="Rhea" id="RHEA:22508"/>
        <dbReference type="Rhea" id="RHEA-COMP:17339"/>
        <dbReference type="Rhea" id="RHEA-COMP:17340"/>
        <dbReference type="ChEBI" id="CHEBI:33019"/>
        <dbReference type="ChEBI" id="CHEBI:61560"/>
        <dbReference type="ChEBI" id="CHEBI:173112"/>
        <dbReference type="EC" id="2.7.7.7"/>
    </reaction>
</comment>
<dbReference type="OrthoDB" id="9803237at2"/>
<feature type="domain" description="Exonuclease" evidence="8">
    <location>
        <begin position="1"/>
        <end position="191"/>
    </location>
</feature>
<dbReference type="Pfam" id="PF14579">
    <property type="entry name" value="HHH_6"/>
    <property type="match status" value="1"/>
</dbReference>